<sequence>MPPAKRTQEDPQSLKEKLHSLQGSSARGRRNGTNTTANGNHSKDVMSSTADNASTHSGQNDHSSSGMKWSSQDASVLQGYRRAYRLDTPSSFKNPLSHVVLNQGIGRQSPTMARARAKRRVHKDQLALAVRKNFNALGVSETDVIVDLLYKVKTQDKEFRVRFAPQRK</sequence>
<feature type="compositionally biased region" description="Basic and acidic residues" evidence="1">
    <location>
        <begin position="1"/>
        <end position="19"/>
    </location>
</feature>
<evidence type="ECO:0000313" key="3">
    <source>
        <dbReference type="Proteomes" id="UP000240883"/>
    </source>
</evidence>
<feature type="compositionally biased region" description="Polar residues" evidence="1">
    <location>
        <begin position="45"/>
        <end position="72"/>
    </location>
</feature>
<evidence type="ECO:0008006" key="4">
    <source>
        <dbReference type="Google" id="ProtNLM"/>
    </source>
</evidence>
<dbReference type="OrthoDB" id="510958at2759"/>
<gene>
    <name evidence="2" type="ORF">BS50DRAFT_572359</name>
</gene>
<evidence type="ECO:0000313" key="2">
    <source>
        <dbReference type="EMBL" id="PSN69201.1"/>
    </source>
</evidence>
<dbReference type="AlphaFoldDB" id="A0A2T2NUT1"/>
<dbReference type="Proteomes" id="UP000240883">
    <property type="component" value="Unassembled WGS sequence"/>
</dbReference>
<feature type="compositionally biased region" description="Low complexity" evidence="1">
    <location>
        <begin position="31"/>
        <end position="40"/>
    </location>
</feature>
<accession>A0A2T2NUT1</accession>
<name>A0A2T2NUT1_CORCC</name>
<dbReference type="EMBL" id="KZ678133">
    <property type="protein sequence ID" value="PSN69201.1"/>
    <property type="molecule type" value="Genomic_DNA"/>
</dbReference>
<feature type="region of interest" description="Disordered" evidence="1">
    <location>
        <begin position="1"/>
        <end position="72"/>
    </location>
</feature>
<reference evidence="2 3" key="1">
    <citation type="journal article" date="2018" name="Front. Microbiol.">
        <title>Genome-Wide Analysis of Corynespora cassiicola Leaf Fall Disease Putative Effectors.</title>
        <authorList>
            <person name="Lopez D."/>
            <person name="Ribeiro S."/>
            <person name="Label P."/>
            <person name="Fumanal B."/>
            <person name="Venisse J.S."/>
            <person name="Kohler A."/>
            <person name="de Oliveira R.R."/>
            <person name="Labutti K."/>
            <person name="Lipzen A."/>
            <person name="Lail K."/>
            <person name="Bauer D."/>
            <person name="Ohm R.A."/>
            <person name="Barry K.W."/>
            <person name="Spatafora J."/>
            <person name="Grigoriev I.V."/>
            <person name="Martin F.M."/>
            <person name="Pujade-Renaud V."/>
        </authorList>
    </citation>
    <scope>NUCLEOTIDE SEQUENCE [LARGE SCALE GENOMIC DNA]</scope>
    <source>
        <strain evidence="2 3">Philippines</strain>
    </source>
</reference>
<protein>
    <recommendedName>
        <fullName evidence="4">Histone deacetylase complex subunit SAP30 Sin3 binding domain-containing protein</fullName>
    </recommendedName>
</protein>
<dbReference type="Gene3D" id="6.10.160.20">
    <property type="match status" value="1"/>
</dbReference>
<keyword evidence="3" id="KW-1185">Reference proteome</keyword>
<proteinExistence type="predicted"/>
<organism evidence="2 3">
    <name type="scientific">Corynespora cassiicola Philippines</name>
    <dbReference type="NCBI Taxonomy" id="1448308"/>
    <lineage>
        <taxon>Eukaryota</taxon>
        <taxon>Fungi</taxon>
        <taxon>Dikarya</taxon>
        <taxon>Ascomycota</taxon>
        <taxon>Pezizomycotina</taxon>
        <taxon>Dothideomycetes</taxon>
        <taxon>Pleosporomycetidae</taxon>
        <taxon>Pleosporales</taxon>
        <taxon>Corynesporascaceae</taxon>
        <taxon>Corynespora</taxon>
    </lineage>
</organism>
<dbReference type="STRING" id="1448308.A0A2T2NUT1"/>
<evidence type="ECO:0000256" key="1">
    <source>
        <dbReference type="SAM" id="MobiDB-lite"/>
    </source>
</evidence>
<dbReference type="InterPro" id="IPR038291">
    <property type="entry name" value="SAP30_C_sf"/>
</dbReference>